<dbReference type="NCBIfam" id="TIGR00589">
    <property type="entry name" value="ogt"/>
    <property type="match status" value="1"/>
</dbReference>
<keyword evidence="4 12" id="KW-0489">Methyltransferase</keyword>
<evidence type="ECO:0000256" key="5">
    <source>
        <dbReference type="ARBA" id="ARBA00022679"/>
    </source>
</evidence>
<dbReference type="EMBL" id="FNEZ01000002">
    <property type="protein sequence ID" value="SDJ65353.1"/>
    <property type="molecule type" value="Genomic_DNA"/>
</dbReference>
<dbReference type="Gene3D" id="3.30.160.70">
    <property type="entry name" value="Methylated DNA-protein cysteine methyltransferase domain"/>
    <property type="match status" value="1"/>
</dbReference>
<dbReference type="PANTHER" id="PTHR10815">
    <property type="entry name" value="METHYLATED-DNA--PROTEIN-CYSTEINE METHYLTRANSFERASE"/>
    <property type="match status" value="1"/>
</dbReference>
<dbReference type="Pfam" id="PF01035">
    <property type="entry name" value="DNA_binding_1"/>
    <property type="match status" value="1"/>
</dbReference>
<reference evidence="12 13" key="1">
    <citation type="submission" date="2016-10" db="EMBL/GenBank/DDBJ databases">
        <authorList>
            <person name="de Groot N.N."/>
        </authorList>
    </citation>
    <scope>NUCLEOTIDE SEQUENCE [LARGE SCALE GENOMIC DNA]</scope>
    <source>
        <strain evidence="12 13">CGMCC 1.10076</strain>
    </source>
</reference>
<gene>
    <name evidence="12" type="ORF">SAMN04487935_1354</name>
</gene>
<protein>
    <recommendedName>
        <fullName evidence="3">methylated-DNA--[protein]-cysteine S-methyltransferase</fullName>
        <ecNumber evidence="3">2.1.1.63</ecNumber>
    </recommendedName>
</protein>
<organism evidence="12 13">
    <name type="scientific">Flavobacterium noncentrifugens</name>
    <dbReference type="NCBI Taxonomy" id="1128970"/>
    <lineage>
        <taxon>Bacteria</taxon>
        <taxon>Pseudomonadati</taxon>
        <taxon>Bacteroidota</taxon>
        <taxon>Flavobacteriia</taxon>
        <taxon>Flavobacteriales</taxon>
        <taxon>Flavobacteriaceae</taxon>
        <taxon>Flavobacterium</taxon>
    </lineage>
</organism>
<dbReference type="FunFam" id="1.10.10.10:FF:000214">
    <property type="entry name" value="Methylated-DNA--protein-cysteine methyltransferase"/>
    <property type="match status" value="1"/>
</dbReference>
<comment type="catalytic activity">
    <reaction evidence="1">
        <text>a 4-O-methyl-thymidine in DNA + L-cysteinyl-[protein] = a thymidine in DNA + S-methyl-L-cysteinyl-[protein]</text>
        <dbReference type="Rhea" id="RHEA:53428"/>
        <dbReference type="Rhea" id="RHEA-COMP:10131"/>
        <dbReference type="Rhea" id="RHEA-COMP:10132"/>
        <dbReference type="Rhea" id="RHEA-COMP:13555"/>
        <dbReference type="Rhea" id="RHEA-COMP:13556"/>
        <dbReference type="ChEBI" id="CHEBI:29950"/>
        <dbReference type="ChEBI" id="CHEBI:82612"/>
        <dbReference type="ChEBI" id="CHEBI:137386"/>
        <dbReference type="ChEBI" id="CHEBI:137387"/>
        <dbReference type="EC" id="2.1.1.63"/>
    </reaction>
</comment>
<sequence>MHPIAQVSDFMPSIARLSLPYQNTKTMNVQQTLNYDRIAVALDYIKLHFKEQPSLEEIAEKVHLSPFHFQKLFTEWAGTSPKKFLQYISIEHAKKLLKEQSTLSETAFETGLSGTSRLHDLFINIEGMTPAEYKNGGKSLSINYSFAQTPFGNIIVASTSKGICHMAFSEDEISGFYNLQSHFPNANFKQITDSMQQNALHVFQYDIDKIARIKLHLKGTEFQLKVWETLLKIPKGKLSTYGNIAYKIEKPNASRAVGTAIGSNPVAFLIPCHRVIQASGNLGGYMWGNTRKTAIIGWEAAQIDVEKSLL</sequence>
<feature type="domain" description="HTH araC/xylS-type" evidence="11">
    <location>
        <begin position="39"/>
        <end position="136"/>
    </location>
</feature>
<dbReference type="InterPro" id="IPR009057">
    <property type="entry name" value="Homeodomain-like_sf"/>
</dbReference>
<dbReference type="Gene3D" id="1.10.10.10">
    <property type="entry name" value="Winged helix-like DNA-binding domain superfamily/Winged helix DNA-binding domain"/>
    <property type="match status" value="1"/>
</dbReference>
<dbReference type="InterPro" id="IPR018060">
    <property type="entry name" value="HTH_AraC"/>
</dbReference>
<keyword evidence="6" id="KW-0227">DNA damage</keyword>
<dbReference type="GO" id="GO:0043565">
    <property type="term" value="F:sequence-specific DNA binding"/>
    <property type="evidence" value="ECO:0007669"/>
    <property type="project" value="InterPro"/>
</dbReference>
<name>A0A1G8VH65_9FLAO</name>
<evidence type="ECO:0000256" key="9">
    <source>
        <dbReference type="ARBA" id="ARBA00023204"/>
    </source>
</evidence>
<dbReference type="PROSITE" id="PS01124">
    <property type="entry name" value="HTH_ARAC_FAMILY_2"/>
    <property type="match status" value="1"/>
</dbReference>
<dbReference type="GO" id="GO:0003908">
    <property type="term" value="F:methylated-DNA-[protein]-cysteine S-methyltransferase activity"/>
    <property type="evidence" value="ECO:0007669"/>
    <property type="project" value="UniProtKB-EC"/>
</dbReference>
<dbReference type="InterPro" id="IPR008332">
    <property type="entry name" value="MethylG_MeTrfase_N"/>
</dbReference>
<dbReference type="EC" id="2.1.1.63" evidence="3"/>
<dbReference type="CDD" id="cd06445">
    <property type="entry name" value="ATase"/>
    <property type="match status" value="1"/>
</dbReference>
<keyword evidence="7" id="KW-0805">Transcription regulation</keyword>
<evidence type="ECO:0000256" key="10">
    <source>
        <dbReference type="ARBA" id="ARBA00049348"/>
    </source>
</evidence>
<accession>A0A1G8VH65</accession>
<dbReference type="Pfam" id="PF12833">
    <property type="entry name" value="HTH_18"/>
    <property type="match status" value="1"/>
</dbReference>
<dbReference type="Pfam" id="PF02870">
    <property type="entry name" value="Methyltransf_1N"/>
    <property type="match status" value="1"/>
</dbReference>
<dbReference type="AlphaFoldDB" id="A0A1G8VH65"/>
<dbReference type="SMART" id="SM00342">
    <property type="entry name" value="HTH_ARAC"/>
    <property type="match status" value="1"/>
</dbReference>
<dbReference type="GO" id="GO:0006281">
    <property type="term" value="P:DNA repair"/>
    <property type="evidence" value="ECO:0007669"/>
    <property type="project" value="UniProtKB-KW"/>
</dbReference>
<proteinExistence type="inferred from homology"/>
<dbReference type="STRING" id="1128970.SAMN04487935_1354"/>
<evidence type="ECO:0000256" key="2">
    <source>
        <dbReference type="ARBA" id="ARBA00008711"/>
    </source>
</evidence>
<evidence type="ECO:0000256" key="1">
    <source>
        <dbReference type="ARBA" id="ARBA00001286"/>
    </source>
</evidence>
<evidence type="ECO:0000313" key="13">
    <source>
        <dbReference type="Proteomes" id="UP000199580"/>
    </source>
</evidence>
<dbReference type="Gene3D" id="1.10.10.60">
    <property type="entry name" value="Homeodomain-like"/>
    <property type="match status" value="1"/>
</dbReference>
<evidence type="ECO:0000256" key="6">
    <source>
        <dbReference type="ARBA" id="ARBA00022763"/>
    </source>
</evidence>
<evidence type="ECO:0000256" key="3">
    <source>
        <dbReference type="ARBA" id="ARBA00011918"/>
    </source>
</evidence>
<evidence type="ECO:0000256" key="4">
    <source>
        <dbReference type="ARBA" id="ARBA00022603"/>
    </source>
</evidence>
<dbReference type="SUPFAM" id="SSF46689">
    <property type="entry name" value="Homeodomain-like"/>
    <property type="match status" value="1"/>
</dbReference>
<keyword evidence="9" id="KW-0234">DNA repair</keyword>
<evidence type="ECO:0000313" key="12">
    <source>
        <dbReference type="EMBL" id="SDJ65353.1"/>
    </source>
</evidence>
<evidence type="ECO:0000256" key="8">
    <source>
        <dbReference type="ARBA" id="ARBA00023163"/>
    </source>
</evidence>
<dbReference type="PANTHER" id="PTHR10815:SF13">
    <property type="entry name" value="METHYLATED-DNA--PROTEIN-CYSTEINE METHYLTRANSFERASE"/>
    <property type="match status" value="1"/>
</dbReference>
<dbReference type="InterPro" id="IPR001497">
    <property type="entry name" value="MethylDNA_cys_MeTrfase_AS"/>
</dbReference>
<keyword evidence="8" id="KW-0804">Transcription</keyword>
<dbReference type="Proteomes" id="UP000199580">
    <property type="component" value="Unassembled WGS sequence"/>
</dbReference>
<keyword evidence="5 12" id="KW-0808">Transferase</keyword>
<dbReference type="InterPro" id="IPR036388">
    <property type="entry name" value="WH-like_DNA-bd_sf"/>
</dbReference>
<dbReference type="InterPro" id="IPR036217">
    <property type="entry name" value="MethylDNA_cys_MeTrfase_DNAb"/>
</dbReference>
<dbReference type="SUPFAM" id="SSF46767">
    <property type="entry name" value="Methylated DNA-protein cysteine methyltransferase, C-terminal domain"/>
    <property type="match status" value="1"/>
</dbReference>
<dbReference type="GO" id="GO:0003700">
    <property type="term" value="F:DNA-binding transcription factor activity"/>
    <property type="evidence" value="ECO:0007669"/>
    <property type="project" value="InterPro"/>
</dbReference>
<dbReference type="InterPro" id="IPR036631">
    <property type="entry name" value="MGMT_N_sf"/>
</dbReference>
<dbReference type="InterPro" id="IPR014048">
    <property type="entry name" value="MethylDNA_cys_MeTrfase_DNA-bd"/>
</dbReference>
<evidence type="ECO:0000256" key="7">
    <source>
        <dbReference type="ARBA" id="ARBA00023015"/>
    </source>
</evidence>
<dbReference type="PROSITE" id="PS00374">
    <property type="entry name" value="MGMT"/>
    <property type="match status" value="1"/>
</dbReference>
<keyword evidence="13" id="KW-1185">Reference proteome</keyword>
<dbReference type="SUPFAM" id="SSF53155">
    <property type="entry name" value="Methylated DNA-protein cysteine methyltransferase domain"/>
    <property type="match status" value="1"/>
</dbReference>
<evidence type="ECO:0000259" key="11">
    <source>
        <dbReference type="PROSITE" id="PS01124"/>
    </source>
</evidence>
<dbReference type="GO" id="GO:0032259">
    <property type="term" value="P:methylation"/>
    <property type="evidence" value="ECO:0007669"/>
    <property type="project" value="UniProtKB-KW"/>
</dbReference>
<comment type="similarity">
    <text evidence="2">Belongs to the MGMT family.</text>
</comment>
<comment type="catalytic activity">
    <reaction evidence="10">
        <text>a 6-O-methyl-2'-deoxyguanosine in DNA + L-cysteinyl-[protein] = S-methyl-L-cysteinyl-[protein] + a 2'-deoxyguanosine in DNA</text>
        <dbReference type="Rhea" id="RHEA:24000"/>
        <dbReference type="Rhea" id="RHEA-COMP:10131"/>
        <dbReference type="Rhea" id="RHEA-COMP:10132"/>
        <dbReference type="Rhea" id="RHEA-COMP:11367"/>
        <dbReference type="Rhea" id="RHEA-COMP:11368"/>
        <dbReference type="ChEBI" id="CHEBI:29950"/>
        <dbReference type="ChEBI" id="CHEBI:82612"/>
        <dbReference type="ChEBI" id="CHEBI:85445"/>
        <dbReference type="ChEBI" id="CHEBI:85448"/>
        <dbReference type="EC" id="2.1.1.63"/>
    </reaction>
</comment>